<accession>A0ABD0KUD7</accession>
<gene>
    <name evidence="2" type="ORF">BaRGS_00018016</name>
</gene>
<evidence type="ECO:0000313" key="2">
    <source>
        <dbReference type="EMBL" id="KAK7490787.1"/>
    </source>
</evidence>
<protein>
    <submittedName>
        <fullName evidence="2">Uncharacterized protein</fullName>
    </submittedName>
</protein>
<dbReference type="EMBL" id="JACVVK020000123">
    <property type="protein sequence ID" value="KAK7490787.1"/>
    <property type="molecule type" value="Genomic_DNA"/>
</dbReference>
<dbReference type="AlphaFoldDB" id="A0ABD0KUD7"/>
<dbReference type="Proteomes" id="UP001519460">
    <property type="component" value="Unassembled WGS sequence"/>
</dbReference>
<name>A0ABD0KUD7_9CAEN</name>
<organism evidence="2 3">
    <name type="scientific">Batillaria attramentaria</name>
    <dbReference type="NCBI Taxonomy" id="370345"/>
    <lineage>
        <taxon>Eukaryota</taxon>
        <taxon>Metazoa</taxon>
        <taxon>Spiralia</taxon>
        <taxon>Lophotrochozoa</taxon>
        <taxon>Mollusca</taxon>
        <taxon>Gastropoda</taxon>
        <taxon>Caenogastropoda</taxon>
        <taxon>Sorbeoconcha</taxon>
        <taxon>Cerithioidea</taxon>
        <taxon>Batillariidae</taxon>
        <taxon>Batillaria</taxon>
    </lineage>
</organism>
<evidence type="ECO:0000313" key="3">
    <source>
        <dbReference type="Proteomes" id="UP001519460"/>
    </source>
</evidence>
<feature type="region of interest" description="Disordered" evidence="1">
    <location>
        <begin position="49"/>
        <end position="68"/>
    </location>
</feature>
<reference evidence="2 3" key="1">
    <citation type="journal article" date="2023" name="Sci. Data">
        <title>Genome assembly of the Korean intertidal mud-creeper Batillaria attramentaria.</title>
        <authorList>
            <person name="Patra A.K."/>
            <person name="Ho P.T."/>
            <person name="Jun S."/>
            <person name="Lee S.J."/>
            <person name="Kim Y."/>
            <person name="Won Y.J."/>
        </authorList>
    </citation>
    <scope>NUCLEOTIDE SEQUENCE [LARGE SCALE GENOMIC DNA]</scope>
    <source>
        <strain evidence="2">Wonlab-2016</strain>
    </source>
</reference>
<sequence>MFWDRYGFLDNSPMAKTFLKANELPVYNLFSLRRFFFFFSMNGGGGEGRGEEVIQGGDQTTNRSRRTDKSILPDQGNTVRVLGTLKGYGSIAEMQSNYKRRPEHAGHQFLILTVSSSLISSTSLVCIVSLEAQGLPFPLPKATSTLR</sequence>
<evidence type="ECO:0000256" key="1">
    <source>
        <dbReference type="SAM" id="MobiDB-lite"/>
    </source>
</evidence>
<keyword evidence="3" id="KW-1185">Reference proteome</keyword>
<comment type="caution">
    <text evidence="2">The sequence shown here is derived from an EMBL/GenBank/DDBJ whole genome shotgun (WGS) entry which is preliminary data.</text>
</comment>
<proteinExistence type="predicted"/>